<sequence length="127" mass="13081">MNDKLIAKDGTGNTNTAALSAPTASMTCNPSSCQTTKTGSGTASITLTLSKSCPKGCETEWYYTGHSIFNNTGGVSPKTFSYYCRNVSESKTGTVGAIITDNSTGLTTKVSKSLTITCKVSGGGIEL</sequence>
<dbReference type="EMBL" id="CP041036">
    <property type="protein sequence ID" value="QDE30827.1"/>
    <property type="molecule type" value="Genomic_DNA"/>
</dbReference>
<keyword evidence="2" id="KW-1185">Reference proteome</keyword>
<evidence type="ECO:0000313" key="1">
    <source>
        <dbReference type="EMBL" id="QDE30827.1"/>
    </source>
</evidence>
<evidence type="ECO:0000313" key="2">
    <source>
        <dbReference type="Proteomes" id="UP000319809"/>
    </source>
</evidence>
<organism evidence="1 2">
    <name type="scientific">Shewanella polaris</name>
    <dbReference type="NCBI Taxonomy" id="2588449"/>
    <lineage>
        <taxon>Bacteria</taxon>
        <taxon>Pseudomonadati</taxon>
        <taxon>Pseudomonadota</taxon>
        <taxon>Gammaproteobacteria</taxon>
        <taxon>Alteromonadales</taxon>
        <taxon>Shewanellaceae</taxon>
        <taxon>Shewanella</taxon>
    </lineage>
</organism>
<dbReference type="Proteomes" id="UP000319809">
    <property type="component" value="Chromosome"/>
</dbReference>
<proteinExistence type="predicted"/>
<protein>
    <recommendedName>
        <fullName evidence="3">Ig-like domain-containing protein</fullName>
    </recommendedName>
</protein>
<accession>A0A4Y5YDW6</accession>
<dbReference type="RefSeq" id="WP_140233890.1">
    <property type="nucleotide sequence ID" value="NZ_CP041036.1"/>
</dbReference>
<dbReference type="KEGG" id="spol:FH971_07510"/>
<dbReference type="AlphaFoldDB" id="A0A4Y5YDW6"/>
<evidence type="ECO:0008006" key="3">
    <source>
        <dbReference type="Google" id="ProtNLM"/>
    </source>
</evidence>
<reference evidence="1 2" key="1">
    <citation type="submission" date="2019-06" db="EMBL/GenBank/DDBJ databases">
        <title>The genome of Shewanella sp. SM1901.</title>
        <authorList>
            <person name="Cha Q."/>
        </authorList>
    </citation>
    <scope>NUCLEOTIDE SEQUENCE [LARGE SCALE GENOMIC DNA]</scope>
    <source>
        <strain evidence="1 2">SM1901</strain>
    </source>
</reference>
<gene>
    <name evidence="1" type="ORF">FH971_07510</name>
</gene>
<name>A0A4Y5YDW6_9GAMM</name>